<evidence type="ECO:0000256" key="6">
    <source>
        <dbReference type="ARBA" id="ARBA00022989"/>
    </source>
</evidence>
<evidence type="ECO:0000313" key="12">
    <source>
        <dbReference type="EMBL" id="RSH85412.1"/>
    </source>
</evidence>
<gene>
    <name evidence="12" type="ORF">EHS25_004808</name>
</gene>
<feature type="transmembrane region" description="Helical" evidence="9">
    <location>
        <begin position="407"/>
        <end position="425"/>
    </location>
</feature>
<feature type="transmembrane region" description="Helical" evidence="9">
    <location>
        <begin position="210"/>
        <end position="236"/>
    </location>
</feature>
<feature type="transmembrane region" description="Helical" evidence="9">
    <location>
        <begin position="22"/>
        <end position="49"/>
    </location>
</feature>
<evidence type="ECO:0000256" key="9">
    <source>
        <dbReference type="SAM" id="Phobius"/>
    </source>
</evidence>
<sequence>MSTLDKEAGYSRRPLKLSGFKLLGMAFSTLGIIYSDIGTSPLYVLNGIWSSSGDAPSEEDIVGGISAIVWSLTLLPLLKYVCFALEFGTGEGEGGPFALYMTLFPKRDPTDEQRSLTTYTTMDSKAPREKGRLGKLANVRWPLLVWAIFGTALTLSDGILTPAVSVVSAVEGIAVAQPSVANAIVGISIAFLIFLFGLQPLGTQKIAFFFAPVTATWLALLGATGIYNIVSYPAIWRAYDPSRAILWFVRTGSYDNLAGVLLAITGCEAMFANLGQFNKAAIRISFAGYAYPMLVLAYLGQGARLIQDPTVIANVFYLTIPGPTGGGLYWVMFIFAVLATLIASQAMISGTFSLVHQLIGMNAFPALRIKHTSRLTAGQIYIGALNWLLMIGTIAVVGGFGSSSALTLAYGFAVATVLFVTTTLISLSIPFVKHLPYILGLAFFLFFGFLDGLFWGASLKKVPSAPGFRSVWGVFCKTAFMVFWSWARELEDSFDDSNAEKLSRIITRRALDEKAPLRKPVVNETERVSNDDLHLSHSVEADAEDELSTQGSEHDIPPLYLRAATGGSTVLTRIPVMAIFHRNDAANRGVPHSFVSFLQRYPALPEIVIFLSTRIVGVPHVPEEDRYIVNKVRSLQGFYGVTLRVGYLDSKTPSLPVLLPYLTSMEARSSASPAPVIDALTAAGHNATHFIPSYTVISRRSGWVPWVWVRRILIEEIYGRARVIFPDYVAAPDAMQDDVSRHLSGQLVPKDRSAGRLRYIEVL</sequence>
<comment type="caution">
    <text evidence="12">The sequence shown here is derived from an EMBL/GenBank/DDBJ whole genome shotgun (WGS) entry which is preliminary data.</text>
</comment>
<keyword evidence="7" id="KW-0406">Ion transport</keyword>
<reference evidence="12 13" key="1">
    <citation type="submission" date="2018-11" db="EMBL/GenBank/DDBJ databases">
        <title>Genome sequence of Saitozyma podzolica DSM 27192.</title>
        <authorList>
            <person name="Aliyu H."/>
            <person name="Gorte O."/>
            <person name="Ochsenreither K."/>
        </authorList>
    </citation>
    <scope>NUCLEOTIDE SEQUENCE [LARGE SCALE GENOMIC DNA]</scope>
    <source>
        <strain evidence="12 13">DSM 27192</strain>
    </source>
</reference>
<dbReference type="GO" id="GO:0015079">
    <property type="term" value="F:potassium ion transmembrane transporter activity"/>
    <property type="evidence" value="ECO:0007669"/>
    <property type="project" value="InterPro"/>
</dbReference>
<keyword evidence="5" id="KW-0630">Potassium</keyword>
<evidence type="ECO:0000256" key="8">
    <source>
        <dbReference type="ARBA" id="ARBA00023136"/>
    </source>
</evidence>
<keyword evidence="2" id="KW-0813">Transport</keyword>
<keyword evidence="6 9" id="KW-1133">Transmembrane helix</keyword>
<evidence type="ECO:0000256" key="4">
    <source>
        <dbReference type="ARBA" id="ARBA00022692"/>
    </source>
</evidence>
<dbReference type="OrthoDB" id="504708at2759"/>
<protein>
    <recommendedName>
        <fullName evidence="14">Potassium uptake protein</fullName>
    </recommendedName>
</protein>
<keyword evidence="3" id="KW-0633">Potassium transport</keyword>
<dbReference type="InterPro" id="IPR053951">
    <property type="entry name" value="K_trans_N"/>
</dbReference>
<accession>A0A427Y2T6</accession>
<evidence type="ECO:0000256" key="3">
    <source>
        <dbReference type="ARBA" id="ARBA00022538"/>
    </source>
</evidence>
<dbReference type="PANTHER" id="PTHR30540:SF83">
    <property type="entry name" value="K+ POTASSIUM TRANSPORTER"/>
    <property type="match status" value="1"/>
</dbReference>
<feature type="transmembrane region" description="Helical" evidence="9">
    <location>
        <begin position="327"/>
        <end position="359"/>
    </location>
</feature>
<evidence type="ECO:0000259" key="10">
    <source>
        <dbReference type="Pfam" id="PF02705"/>
    </source>
</evidence>
<evidence type="ECO:0000313" key="13">
    <source>
        <dbReference type="Proteomes" id="UP000279259"/>
    </source>
</evidence>
<feature type="transmembrane region" description="Helical" evidence="9">
    <location>
        <begin position="437"/>
        <end position="458"/>
    </location>
</feature>
<name>A0A427Y2T6_9TREE</name>
<dbReference type="EMBL" id="RSCD01000020">
    <property type="protein sequence ID" value="RSH85412.1"/>
    <property type="molecule type" value="Genomic_DNA"/>
</dbReference>
<feature type="domain" description="K+ potassium transporter C-terminal" evidence="11">
    <location>
        <begin position="577"/>
        <end position="711"/>
    </location>
</feature>
<dbReference type="GO" id="GO:0016020">
    <property type="term" value="C:membrane"/>
    <property type="evidence" value="ECO:0007669"/>
    <property type="project" value="UniProtKB-SubCell"/>
</dbReference>
<organism evidence="12 13">
    <name type="scientific">Saitozyma podzolica</name>
    <dbReference type="NCBI Taxonomy" id="1890683"/>
    <lineage>
        <taxon>Eukaryota</taxon>
        <taxon>Fungi</taxon>
        <taxon>Dikarya</taxon>
        <taxon>Basidiomycota</taxon>
        <taxon>Agaricomycotina</taxon>
        <taxon>Tremellomycetes</taxon>
        <taxon>Tremellales</taxon>
        <taxon>Trimorphomycetaceae</taxon>
        <taxon>Saitozyma</taxon>
    </lineage>
</organism>
<evidence type="ECO:0008006" key="14">
    <source>
        <dbReference type="Google" id="ProtNLM"/>
    </source>
</evidence>
<feature type="transmembrane region" description="Helical" evidence="9">
    <location>
        <begin position="180"/>
        <end position="198"/>
    </location>
</feature>
<evidence type="ECO:0000256" key="5">
    <source>
        <dbReference type="ARBA" id="ARBA00022958"/>
    </source>
</evidence>
<dbReference type="Pfam" id="PF22776">
    <property type="entry name" value="K_trans_C"/>
    <property type="match status" value="1"/>
</dbReference>
<feature type="transmembrane region" description="Helical" evidence="9">
    <location>
        <begin position="61"/>
        <end position="78"/>
    </location>
</feature>
<proteinExistence type="predicted"/>
<evidence type="ECO:0000256" key="2">
    <source>
        <dbReference type="ARBA" id="ARBA00022448"/>
    </source>
</evidence>
<dbReference type="Proteomes" id="UP000279259">
    <property type="component" value="Unassembled WGS sequence"/>
</dbReference>
<dbReference type="InterPro" id="IPR003855">
    <property type="entry name" value="K+_transporter"/>
</dbReference>
<dbReference type="PANTHER" id="PTHR30540">
    <property type="entry name" value="OSMOTIC STRESS POTASSIUM TRANSPORTER"/>
    <property type="match status" value="1"/>
</dbReference>
<evidence type="ECO:0000259" key="11">
    <source>
        <dbReference type="Pfam" id="PF22776"/>
    </source>
</evidence>
<keyword evidence="4 9" id="KW-0812">Transmembrane</keyword>
<dbReference type="STRING" id="1890683.A0A427Y2T6"/>
<dbReference type="AlphaFoldDB" id="A0A427Y2T6"/>
<dbReference type="InterPro" id="IPR053952">
    <property type="entry name" value="K_trans_C"/>
</dbReference>
<evidence type="ECO:0000256" key="7">
    <source>
        <dbReference type="ARBA" id="ARBA00023065"/>
    </source>
</evidence>
<feature type="transmembrane region" description="Helical" evidence="9">
    <location>
        <begin position="380"/>
        <end position="401"/>
    </location>
</feature>
<dbReference type="Pfam" id="PF02705">
    <property type="entry name" value="K_trans"/>
    <property type="match status" value="1"/>
</dbReference>
<keyword evidence="8 9" id="KW-0472">Membrane</keyword>
<evidence type="ECO:0000256" key="1">
    <source>
        <dbReference type="ARBA" id="ARBA00004141"/>
    </source>
</evidence>
<keyword evidence="13" id="KW-1185">Reference proteome</keyword>
<feature type="domain" description="K+ potassium transporter integral membrane" evidence="10">
    <location>
        <begin position="26"/>
        <end position="506"/>
    </location>
</feature>
<comment type="subcellular location">
    <subcellularLocation>
        <location evidence="1">Membrane</location>
        <topology evidence="1">Multi-pass membrane protein</topology>
    </subcellularLocation>
</comment>
<feature type="transmembrane region" description="Helical" evidence="9">
    <location>
        <begin position="141"/>
        <end position="160"/>
    </location>
</feature>
<feature type="transmembrane region" description="Helical" evidence="9">
    <location>
        <begin position="286"/>
        <end position="307"/>
    </location>
</feature>